<keyword evidence="2" id="KW-1185">Reference proteome</keyword>
<feature type="non-terminal residue" evidence="1">
    <location>
        <position position="1"/>
    </location>
</feature>
<evidence type="ECO:0000313" key="1">
    <source>
        <dbReference type="EMBL" id="MED6175459.1"/>
    </source>
</evidence>
<accession>A0ABU6VPL4</accession>
<organism evidence="1 2">
    <name type="scientific">Stylosanthes scabra</name>
    <dbReference type="NCBI Taxonomy" id="79078"/>
    <lineage>
        <taxon>Eukaryota</taxon>
        <taxon>Viridiplantae</taxon>
        <taxon>Streptophyta</taxon>
        <taxon>Embryophyta</taxon>
        <taxon>Tracheophyta</taxon>
        <taxon>Spermatophyta</taxon>
        <taxon>Magnoliopsida</taxon>
        <taxon>eudicotyledons</taxon>
        <taxon>Gunneridae</taxon>
        <taxon>Pentapetalae</taxon>
        <taxon>rosids</taxon>
        <taxon>fabids</taxon>
        <taxon>Fabales</taxon>
        <taxon>Fabaceae</taxon>
        <taxon>Papilionoideae</taxon>
        <taxon>50 kb inversion clade</taxon>
        <taxon>dalbergioids sensu lato</taxon>
        <taxon>Dalbergieae</taxon>
        <taxon>Pterocarpus clade</taxon>
        <taxon>Stylosanthes</taxon>
    </lineage>
</organism>
<protein>
    <submittedName>
        <fullName evidence="1">Uncharacterized protein</fullName>
    </submittedName>
</protein>
<dbReference type="Proteomes" id="UP001341840">
    <property type="component" value="Unassembled WGS sequence"/>
</dbReference>
<gene>
    <name evidence="1" type="ORF">PIB30_078575</name>
</gene>
<proteinExistence type="predicted"/>
<dbReference type="EMBL" id="JASCZI010152124">
    <property type="protein sequence ID" value="MED6175459.1"/>
    <property type="molecule type" value="Genomic_DNA"/>
</dbReference>
<sequence length="68" mass="7745">VLLFGGGSFPAYGRFIHDSQVMQPFYESFSDGNLGDGILTTLDDPYGECRKYQKGRYGLLWRCCDIRL</sequence>
<name>A0ABU6VPL4_9FABA</name>
<comment type="caution">
    <text evidence="1">The sequence shown here is derived from an EMBL/GenBank/DDBJ whole genome shotgun (WGS) entry which is preliminary data.</text>
</comment>
<reference evidence="1 2" key="1">
    <citation type="journal article" date="2023" name="Plants (Basel)">
        <title>Bridging the Gap: Combining Genomics and Transcriptomics Approaches to Understand Stylosanthes scabra, an Orphan Legume from the Brazilian Caatinga.</title>
        <authorList>
            <person name="Ferreira-Neto J.R.C."/>
            <person name="da Silva M.D."/>
            <person name="Binneck E."/>
            <person name="de Melo N.F."/>
            <person name="da Silva R.H."/>
            <person name="de Melo A.L.T.M."/>
            <person name="Pandolfi V."/>
            <person name="Bustamante F.O."/>
            <person name="Brasileiro-Vidal A.C."/>
            <person name="Benko-Iseppon A.M."/>
        </authorList>
    </citation>
    <scope>NUCLEOTIDE SEQUENCE [LARGE SCALE GENOMIC DNA]</scope>
    <source>
        <tissue evidence="1">Leaves</tissue>
    </source>
</reference>
<evidence type="ECO:0000313" key="2">
    <source>
        <dbReference type="Proteomes" id="UP001341840"/>
    </source>
</evidence>